<evidence type="ECO:0000313" key="2">
    <source>
        <dbReference type="EMBL" id="TDG38411.1"/>
    </source>
</evidence>
<comment type="caution">
    <text evidence="2">The sequence shown here is derived from an EMBL/GenBank/DDBJ whole genome shotgun (WGS) entry which is preliminary data.</text>
</comment>
<dbReference type="CDD" id="cd00303">
    <property type="entry name" value="retropepsin_like"/>
    <property type="match status" value="1"/>
</dbReference>
<accession>A0A484AS34</accession>
<dbReference type="Pfam" id="PF13975">
    <property type="entry name" value="gag-asp_proteas"/>
    <property type="match status" value="1"/>
</dbReference>
<evidence type="ECO:0000256" key="1">
    <source>
        <dbReference type="SAM" id="MobiDB-lite"/>
    </source>
</evidence>
<dbReference type="Proteomes" id="UP000295192">
    <property type="component" value="Unassembled WGS sequence"/>
</dbReference>
<dbReference type="EMBL" id="LSRL02003798">
    <property type="protein sequence ID" value="TDG38411.1"/>
    <property type="molecule type" value="Genomic_DNA"/>
</dbReference>
<dbReference type="OMA" id="MPAMLEH"/>
<dbReference type="SUPFAM" id="SSF50630">
    <property type="entry name" value="Acid proteases"/>
    <property type="match status" value="1"/>
</dbReference>
<reference evidence="2 3" key="1">
    <citation type="journal article" date="2019" name="J. Hered.">
        <title>An Improved Genome Assembly for Drosophila navojoa, the Basal Species in the mojavensis Cluster.</title>
        <authorList>
            <person name="Vanderlinde T."/>
            <person name="Dupim E.G."/>
            <person name="Nazario-Yepiz N.O."/>
            <person name="Carvalho A.B."/>
        </authorList>
    </citation>
    <scope>NUCLEOTIDE SEQUENCE [LARGE SCALE GENOMIC DNA]</scope>
    <source>
        <strain evidence="2">Navoj_Jal97</strain>
        <tissue evidence="2">Whole organism</tissue>
    </source>
</reference>
<evidence type="ECO:0000313" key="3">
    <source>
        <dbReference type="Proteomes" id="UP000295192"/>
    </source>
</evidence>
<sequence length="130" mass="14024">MLRARRRGKWNGAPAAGAGRRRLNSKDEAENTLSVEEGRIVAAVVIGGRAITATVDTGATCSCVSEDCVRRQATRGEIQEMQSRIRLADGSALEITKRMNVEVGLAGKVVKMTVLVMPAMLEHLILGMDF</sequence>
<dbReference type="AlphaFoldDB" id="A0A484AS34"/>
<name>A0A484AS34_DRONA</name>
<gene>
    <name evidence="2" type="ORF">AWZ03_015166</name>
</gene>
<protein>
    <recommendedName>
        <fullName evidence="4">Peptidase A2 domain-containing protein</fullName>
    </recommendedName>
</protein>
<dbReference type="Gene3D" id="2.40.70.10">
    <property type="entry name" value="Acid Proteases"/>
    <property type="match status" value="1"/>
</dbReference>
<keyword evidence="3" id="KW-1185">Reference proteome</keyword>
<proteinExistence type="predicted"/>
<evidence type="ECO:0008006" key="4">
    <source>
        <dbReference type="Google" id="ProtNLM"/>
    </source>
</evidence>
<dbReference type="InterPro" id="IPR021109">
    <property type="entry name" value="Peptidase_aspartic_dom_sf"/>
</dbReference>
<organism evidence="2 3">
    <name type="scientific">Drosophila navojoa</name>
    <name type="common">Fruit fly</name>
    <dbReference type="NCBI Taxonomy" id="7232"/>
    <lineage>
        <taxon>Eukaryota</taxon>
        <taxon>Metazoa</taxon>
        <taxon>Ecdysozoa</taxon>
        <taxon>Arthropoda</taxon>
        <taxon>Hexapoda</taxon>
        <taxon>Insecta</taxon>
        <taxon>Pterygota</taxon>
        <taxon>Neoptera</taxon>
        <taxon>Endopterygota</taxon>
        <taxon>Diptera</taxon>
        <taxon>Brachycera</taxon>
        <taxon>Muscomorpha</taxon>
        <taxon>Ephydroidea</taxon>
        <taxon>Drosophilidae</taxon>
        <taxon>Drosophila</taxon>
    </lineage>
</organism>
<feature type="region of interest" description="Disordered" evidence="1">
    <location>
        <begin position="1"/>
        <end position="25"/>
    </location>
</feature>